<reference evidence="8" key="3">
    <citation type="submission" date="2015-04" db="UniProtKB">
        <authorList>
            <consortium name="EnsemblPlants"/>
        </authorList>
    </citation>
    <scope>IDENTIFICATION</scope>
</reference>
<reference evidence="9" key="2">
    <citation type="submission" date="2013-12" db="EMBL/GenBank/DDBJ databases">
        <authorList>
            <person name="Yu Y."/>
            <person name="Lee S."/>
            <person name="de Baynast K."/>
            <person name="Wissotski M."/>
            <person name="Liu L."/>
            <person name="Talag J."/>
            <person name="Goicoechea J."/>
            <person name="Angelova A."/>
            <person name="Jetty R."/>
            <person name="Kudrna D."/>
            <person name="Golser W."/>
            <person name="Rivera L."/>
            <person name="Zhang J."/>
            <person name="Wing R."/>
        </authorList>
    </citation>
    <scope>NUCLEOTIDE SEQUENCE</scope>
</reference>
<comment type="similarity">
    <text evidence="1">Belongs to the disease resistance NB-LRR family.</text>
</comment>
<evidence type="ECO:0000313" key="9">
    <source>
        <dbReference type="Proteomes" id="UP000032180"/>
    </source>
</evidence>
<dbReference type="EnsemblPlants" id="LPERR12G08890.1">
    <property type="protein sequence ID" value="LPERR12G08890.1"/>
    <property type="gene ID" value="LPERR12G08890"/>
</dbReference>
<dbReference type="HOGENOM" id="CLU_001090_4_0_1"/>
<dbReference type="STRING" id="77586.A0A0D9XYZ4"/>
<sequence>MAEAIFSAVIGDVTSRAISLLVGNLKVDQNTEGKLQRICNMLIKINSVVEEAKGKQITNHGTLEWLSELIDGTYQGRYLLDTIGCGEPELEDQNGDEIDKAVESLQSICGDLKEFIMLLQGCQPIHGPLATNIFIEGQMFGRHVEKEMIINFLLHEDHLSTRKLGVLPILGDIVVGKTTLVQHTCDDPRVRCQFTTILLFTFSHTYKMDVQEPTSVLRPKHIIGDAGNSDHPLNDLKKNFFNKRFLIVFEDVDMHKMHMLEELLLNLDCGKQGSKIIVTTNNKHVARIGTVQPIKLKFLLRPEYWFFFKAYAFPGTDVQENPRLVAAGKSIAVKLNGSFFELAKLNNLFLPSPDSFHLSPHSTELLLAKQATFERMLLCKAVLPFYSL</sequence>
<evidence type="ECO:0000256" key="4">
    <source>
        <dbReference type="ARBA" id="ARBA00022741"/>
    </source>
</evidence>
<proteinExistence type="inferred from homology"/>
<dbReference type="InterPro" id="IPR002182">
    <property type="entry name" value="NB-ARC"/>
</dbReference>
<keyword evidence="2" id="KW-0433">Leucine-rich repeat</keyword>
<evidence type="ECO:0000313" key="8">
    <source>
        <dbReference type="EnsemblPlants" id="LPERR12G08890.1"/>
    </source>
</evidence>
<dbReference type="SUPFAM" id="SSF52540">
    <property type="entry name" value="P-loop containing nucleoside triphosphate hydrolases"/>
    <property type="match status" value="1"/>
</dbReference>
<feature type="domain" description="Disease resistance N-terminal" evidence="7">
    <location>
        <begin position="10"/>
        <end position="84"/>
    </location>
</feature>
<dbReference type="InterPro" id="IPR027417">
    <property type="entry name" value="P-loop_NTPase"/>
</dbReference>
<evidence type="ECO:0008006" key="10">
    <source>
        <dbReference type="Google" id="ProtNLM"/>
    </source>
</evidence>
<organism evidence="8 9">
    <name type="scientific">Leersia perrieri</name>
    <dbReference type="NCBI Taxonomy" id="77586"/>
    <lineage>
        <taxon>Eukaryota</taxon>
        <taxon>Viridiplantae</taxon>
        <taxon>Streptophyta</taxon>
        <taxon>Embryophyta</taxon>
        <taxon>Tracheophyta</taxon>
        <taxon>Spermatophyta</taxon>
        <taxon>Magnoliopsida</taxon>
        <taxon>Liliopsida</taxon>
        <taxon>Poales</taxon>
        <taxon>Poaceae</taxon>
        <taxon>BOP clade</taxon>
        <taxon>Oryzoideae</taxon>
        <taxon>Oryzeae</taxon>
        <taxon>Oryzinae</taxon>
        <taxon>Leersia</taxon>
    </lineage>
</organism>
<evidence type="ECO:0000256" key="1">
    <source>
        <dbReference type="ARBA" id="ARBA00008894"/>
    </source>
</evidence>
<dbReference type="Gramene" id="LPERR12G08890.1">
    <property type="protein sequence ID" value="LPERR12G08890.1"/>
    <property type="gene ID" value="LPERR12G08890"/>
</dbReference>
<dbReference type="GO" id="GO:0043531">
    <property type="term" value="F:ADP binding"/>
    <property type="evidence" value="ECO:0007669"/>
    <property type="project" value="InterPro"/>
</dbReference>
<evidence type="ECO:0000259" key="7">
    <source>
        <dbReference type="Pfam" id="PF18052"/>
    </source>
</evidence>
<evidence type="ECO:0000256" key="5">
    <source>
        <dbReference type="ARBA" id="ARBA00022821"/>
    </source>
</evidence>
<name>A0A0D9XYZ4_9ORYZ</name>
<keyword evidence="4" id="KW-0547">Nucleotide-binding</keyword>
<dbReference type="GO" id="GO:0006952">
    <property type="term" value="P:defense response"/>
    <property type="evidence" value="ECO:0007669"/>
    <property type="project" value="UniProtKB-KW"/>
</dbReference>
<dbReference type="Proteomes" id="UP000032180">
    <property type="component" value="Chromosome 12"/>
</dbReference>
<dbReference type="PANTHER" id="PTHR33377">
    <property type="entry name" value="OS10G0134700 PROTEIN-RELATED"/>
    <property type="match status" value="1"/>
</dbReference>
<protein>
    <recommendedName>
        <fullName evidence="10">NB-ARC domain-containing protein</fullName>
    </recommendedName>
</protein>
<reference evidence="8 9" key="1">
    <citation type="submission" date="2012-08" db="EMBL/GenBank/DDBJ databases">
        <title>Oryza genome evolution.</title>
        <authorList>
            <person name="Wing R.A."/>
        </authorList>
    </citation>
    <scope>NUCLEOTIDE SEQUENCE</scope>
</reference>
<accession>A0A0D9XYZ4</accession>
<dbReference type="AlphaFoldDB" id="A0A0D9XYZ4"/>
<dbReference type="Pfam" id="PF00931">
    <property type="entry name" value="NB-ARC"/>
    <property type="match status" value="1"/>
</dbReference>
<dbReference type="eggNOG" id="KOG4658">
    <property type="taxonomic scope" value="Eukaryota"/>
</dbReference>
<evidence type="ECO:0000256" key="3">
    <source>
        <dbReference type="ARBA" id="ARBA00022737"/>
    </source>
</evidence>
<feature type="domain" description="NB-ARC" evidence="6">
    <location>
        <begin position="147"/>
        <end position="316"/>
    </location>
</feature>
<evidence type="ECO:0000256" key="2">
    <source>
        <dbReference type="ARBA" id="ARBA00022614"/>
    </source>
</evidence>
<keyword evidence="3" id="KW-0677">Repeat</keyword>
<keyword evidence="9" id="KW-1185">Reference proteome</keyword>
<evidence type="ECO:0000259" key="6">
    <source>
        <dbReference type="Pfam" id="PF00931"/>
    </source>
</evidence>
<keyword evidence="5" id="KW-0611">Plant defense</keyword>
<dbReference type="InterPro" id="IPR041118">
    <property type="entry name" value="Rx_N"/>
</dbReference>
<dbReference type="Gene3D" id="3.40.50.300">
    <property type="entry name" value="P-loop containing nucleotide triphosphate hydrolases"/>
    <property type="match status" value="1"/>
</dbReference>
<dbReference type="Pfam" id="PF18052">
    <property type="entry name" value="Rx_N"/>
    <property type="match status" value="1"/>
</dbReference>
<dbReference type="PANTHER" id="PTHR33377:SF101">
    <property type="entry name" value="NB-ARC DOMAIN CONTAINING PROTEIN, EXPRESSED"/>
    <property type="match status" value="1"/>
</dbReference>